<comment type="subcellular location">
    <subcellularLocation>
        <location evidence="1 11">Cell outer membrane</location>
        <topology evidence="1 11">Multi-pass membrane protein</topology>
    </subcellularLocation>
</comment>
<feature type="domain" description="TonB-dependent receptor-like beta-barrel" evidence="14">
    <location>
        <begin position="337"/>
        <end position="782"/>
    </location>
</feature>
<keyword evidence="9 11" id="KW-0472">Membrane</keyword>
<dbReference type="PANTHER" id="PTHR32552:SF81">
    <property type="entry name" value="TONB-DEPENDENT OUTER MEMBRANE RECEPTOR"/>
    <property type="match status" value="1"/>
</dbReference>
<dbReference type="Pfam" id="PF07715">
    <property type="entry name" value="Plug"/>
    <property type="match status" value="1"/>
</dbReference>
<comment type="similarity">
    <text evidence="11 12">Belongs to the TonB-dependent receptor family.</text>
</comment>
<evidence type="ECO:0000313" key="17">
    <source>
        <dbReference type="Proteomes" id="UP000681425"/>
    </source>
</evidence>
<evidence type="ECO:0000256" key="3">
    <source>
        <dbReference type="ARBA" id="ARBA00022452"/>
    </source>
</evidence>
<dbReference type="GO" id="GO:0006826">
    <property type="term" value="P:iron ion transport"/>
    <property type="evidence" value="ECO:0007669"/>
    <property type="project" value="UniProtKB-KW"/>
</dbReference>
<dbReference type="InterPro" id="IPR036942">
    <property type="entry name" value="Beta-barrel_TonB_sf"/>
</dbReference>
<keyword evidence="2 11" id="KW-0813">Transport</keyword>
<keyword evidence="16" id="KW-0675">Receptor</keyword>
<evidence type="ECO:0000256" key="8">
    <source>
        <dbReference type="ARBA" id="ARBA00023077"/>
    </source>
</evidence>
<feature type="chain" id="PRO_5037402410" evidence="13">
    <location>
        <begin position="20"/>
        <end position="830"/>
    </location>
</feature>
<keyword evidence="8 12" id="KW-0798">TonB box</keyword>
<evidence type="ECO:0000256" key="13">
    <source>
        <dbReference type="SAM" id="SignalP"/>
    </source>
</evidence>
<gene>
    <name evidence="16" type="ORF">KFK14_08290</name>
</gene>
<evidence type="ECO:0000256" key="9">
    <source>
        <dbReference type="ARBA" id="ARBA00023136"/>
    </source>
</evidence>
<evidence type="ECO:0000256" key="11">
    <source>
        <dbReference type="PROSITE-ProRule" id="PRU01360"/>
    </source>
</evidence>
<evidence type="ECO:0000256" key="6">
    <source>
        <dbReference type="ARBA" id="ARBA00023004"/>
    </source>
</evidence>
<dbReference type="Gene3D" id="2.40.170.20">
    <property type="entry name" value="TonB-dependent receptor, beta-barrel domain"/>
    <property type="match status" value="1"/>
</dbReference>
<evidence type="ECO:0000259" key="14">
    <source>
        <dbReference type="Pfam" id="PF00593"/>
    </source>
</evidence>
<keyword evidence="13" id="KW-0732">Signal</keyword>
<dbReference type="AlphaFoldDB" id="A0A975Q450"/>
<keyword evidence="10 11" id="KW-0998">Cell outer membrane</keyword>
<dbReference type="GO" id="GO:0009279">
    <property type="term" value="C:cell outer membrane"/>
    <property type="evidence" value="ECO:0007669"/>
    <property type="project" value="UniProtKB-SubCell"/>
</dbReference>
<dbReference type="Pfam" id="PF00593">
    <property type="entry name" value="TonB_dep_Rec_b-barrel"/>
    <property type="match status" value="1"/>
</dbReference>
<protein>
    <submittedName>
        <fullName evidence="16">TonB-dependent receptor</fullName>
    </submittedName>
</protein>
<sequence length="830" mass="88938">MLLGSSAIILAGMAVTAHAQTAPAEQADAAQPAAASGEEGGLQDIVVTARKRQESVQDVPVSVTAISAVEIQNRDLSTLERLAAATPQLAIGRNATGSGAQLTLRGVGSNSLSIGTEQSIAVIVDGVYYGQGRTINEGFFDLGGIEILKGPQSLFYGKNATAGVISITTANPTDHFTASLRGGYEFNAQKVSLEGVVSGPISETLGFRLAVRASKDYGSLFDNLAGPITYNTRDTPTAATVAPNTPHIAGASPDDGPNEREILTRATLHWQPTDNFSATWKANYGLNKTQPGTWNYAVFACQGGTSTTSPGTPCVRDFAGRVNNLPADIAAETRFARPDGLNFNTYKSWGTTLSLDYDLDNLAISSVSNYNWNKNHWSNDIDYQSSPTVNIWGAEVSKYHAYSTELRLLSKFDSPVNFLLGGYYQKTKRGFEQVVLNNASENSAAPDGYRYVTYAKDSGTDGETMSVYGQVIWKIVPTIEAAGGVRYIHETKDSYFVQPYANPRFAGTNYAVNQTITADQTFNNWSPEASLTWKPSRDITVYGAYKTAYKSGGFSNSSILTTTTPTDFFTFDPERAKGFEGGVKTTLFDRQLRLNVGVYSYKFTDLQVTYLDSAALSYNSVNAGSVRTKGVEMDFTYAPRAIEGFELNGSANYNKARYGSSIAPCYGGQTPANGCFPGLLVPAVPATGTTPARAGTPGQDLNGIPTSDAPLWTLSLGTRYETPVSEGMIMGLSIDSRYSSSYITSSFGTPLSRQNKYVNLDASVRLRAEDDRWEIALLGKNLTNQFVVTGVTDASGSGAGTGTAAGRTADQVGFVSMPRTVALQLTWRIP</sequence>
<accession>A0A975Q450</accession>
<evidence type="ECO:0000256" key="5">
    <source>
        <dbReference type="ARBA" id="ARBA00022692"/>
    </source>
</evidence>
<keyword evidence="17" id="KW-1185">Reference proteome</keyword>
<keyword evidence="4" id="KW-0410">Iron transport</keyword>
<dbReference type="InterPro" id="IPR012910">
    <property type="entry name" value="Plug_dom"/>
</dbReference>
<evidence type="ECO:0000256" key="2">
    <source>
        <dbReference type="ARBA" id="ARBA00022448"/>
    </source>
</evidence>
<evidence type="ECO:0000256" key="7">
    <source>
        <dbReference type="ARBA" id="ARBA00023065"/>
    </source>
</evidence>
<proteinExistence type="inferred from homology"/>
<dbReference type="InterPro" id="IPR000531">
    <property type="entry name" value="Beta-barrel_TonB"/>
</dbReference>
<keyword evidence="6" id="KW-0408">Iron</keyword>
<keyword evidence="5 11" id="KW-0812">Transmembrane</keyword>
<evidence type="ECO:0000256" key="4">
    <source>
        <dbReference type="ARBA" id="ARBA00022496"/>
    </source>
</evidence>
<name>A0A975Q450_9SPHN</name>
<dbReference type="Proteomes" id="UP000681425">
    <property type="component" value="Chromosome"/>
</dbReference>
<dbReference type="EMBL" id="CP073910">
    <property type="protein sequence ID" value="QUT08173.1"/>
    <property type="molecule type" value="Genomic_DNA"/>
</dbReference>
<dbReference type="KEGG" id="spph:KFK14_08290"/>
<evidence type="ECO:0000256" key="1">
    <source>
        <dbReference type="ARBA" id="ARBA00004571"/>
    </source>
</evidence>
<evidence type="ECO:0000256" key="10">
    <source>
        <dbReference type="ARBA" id="ARBA00023237"/>
    </source>
</evidence>
<evidence type="ECO:0000313" key="16">
    <source>
        <dbReference type="EMBL" id="QUT08173.1"/>
    </source>
</evidence>
<organism evidence="16 17">
    <name type="scientific">Sphingobium phenoxybenzoativorans</name>
    <dbReference type="NCBI Taxonomy" id="1592790"/>
    <lineage>
        <taxon>Bacteria</taxon>
        <taxon>Pseudomonadati</taxon>
        <taxon>Pseudomonadota</taxon>
        <taxon>Alphaproteobacteria</taxon>
        <taxon>Sphingomonadales</taxon>
        <taxon>Sphingomonadaceae</taxon>
        <taxon>Sphingobium</taxon>
    </lineage>
</organism>
<feature type="domain" description="TonB-dependent receptor plug" evidence="15">
    <location>
        <begin position="56"/>
        <end position="164"/>
    </location>
</feature>
<keyword evidence="7" id="KW-0406">Ion transport</keyword>
<dbReference type="SUPFAM" id="SSF56935">
    <property type="entry name" value="Porins"/>
    <property type="match status" value="1"/>
</dbReference>
<feature type="signal peptide" evidence="13">
    <location>
        <begin position="1"/>
        <end position="19"/>
    </location>
</feature>
<dbReference type="InterPro" id="IPR039426">
    <property type="entry name" value="TonB-dep_rcpt-like"/>
</dbReference>
<dbReference type="PROSITE" id="PS52016">
    <property type="entry name" value="TONB_DEPENDENT_REC_3"/>
    <property type="match status" value="1"/>
</dbReference>
<dbReference type="PANTHER" id="PTHR32552">
    <property type="entry name" value="FERRICHROME IRON RECEPTOR-RELATED"/>
    <property type="match status" value="1"/>
</dbReference>
<evidence type="ECO:0000259" key="15">
    <source>
        <dbReference type="Pfam" id="PF07715"/>
    </source>
</evidence>
<reference evidence="16" key="1">
    <citation type="submission" date="2021-04" db="EMBL/GenBank/DDBJ databases">
        <title>Isolation of p-tert-butylphenol degrading bacteria Sphingobium phenoxybenzoativorans Tas13 from active sludge.</title>
        <authorList>
            <person name="Li Y."/>
        </authorList>
    </citation>
    <scope>NUCLEOTIDE SEQUENCE</scope>
    <source>
        <strain evidence="16">Tas13</strain>
    </source>
</reference>
<keyword evidence="3 11" id="KW-1134">Transmembrane beta strand</keyword>
<evidence type="ECO:0000256" key="12">
    <source>
        <dbReference type="RuleBase" id="RU003357"/>
    </source>
</evidence>